<dbReference type="RefSeq" id="WP_042738147.1">
    <property type="nucleotide sequence ID" value="NZ_BKAX01000001.1"/>
</dbReference>
<name>A0A0D0SPN3_STAGA</name>
<keyword evidence="1" id="KW-0812">Transmembrane</keyword>
<dbReference type="PANTHER" id="PTHR39165">
    <property type="entry name" value="IG HYPOTHETICAL 17883"/>
    <property type="match status" value="1"/>
</dbReference>
<protein>
    <submittedName>
        <fullName evidence="2">DUF456 domain-containing protein</fullName>
    </submittedName>
    <submittedName>
        <fullName evidence="3">Putative glycine-zipper protein</fullName>
    </submittedName>
</protein>
<keyword evidence="1" id="KW-0472">Membrane</keyword>
<evidence type="ECO:0000313" key="2">
    <source>
        <dbReference type="EMBL" id="RIL42780.1"/>
    </source>
</evidence>
<feature type="transmembrane region" description="Helical" evidence="1">
    <location>
        <begin position="7"/>
        <end position="37"/>
    </location>
</feature>
<feature type="transmembrane region" description="Helical" evidence="1">
    <location>
        <begin position="49"/>
        <end position="73"/>
    </location>
</feature>
<evidence type="ECO:0000256" key="1">
    <source>
        <dbReference type="SAM" id="Phobius"/>
    </source>
</evidence>
<dbReference type="PANTHER" id="PTHR39165:SF1">
    <property type="entry name" value="DUF456 DOMAIN-CONTAINING PROTEIN"/>
    <property type="match status" value="1"/>
</dbReference>
<organism evidence="2 5">
    <name type="scientific">Staphylococcus gallinarum</name>
    <dbReference type="NCBI Taxonomy" id="1293"/>
    <lineage>
        <taxon>Bacteria</taxon>
        <taxon>Bacillati</taxon>
        <taxon>Bacillota</taxon>
        <taxon>Bacilli</taxon>
        <taxon>Bacillales</taxon>
        <taxon>Staphylococcaceae</taxon>
        <taxon>Staphylococcus</taxon>
    </lineage>
</organism>
<dbReference type="Proteomes" id="UP000283576">
    <property type="component" value="Unassembled WGS sequence"/>
</dbReference>
<dbReference type="STRING" id="1293.SH09_03040"/>
<reference evidence="2 5" key="1">
    <citation type="journal article" date="2016" name="Front. Microbiol.">
        <title>Comprehensive Phylogenetic Analysis of Bovine Non-aureus Staphylococci Species Based on Whole-Genome Sequencing.</title>
        <authorList>
            <person name="Naushad S."/>
            <person name="Barkema H.W."/>
            <person name="Luby C."/>
            <person name="Condas L.A."/>
            <person name="Nobrega D.B."/>
            <person name="Carson D.A."/>
            <person name="De Buck J."/>
        </authorList>
    </citation>
    <scope>NUCLEOTIDE SEQUENCE [LARGE SCALE GENOMIC DNA]</scope>
    <source>
        <strain evidence="2 5">SNUC 1388</strain>
    </source>
</reference>
<reference evidence="3 4" key="2">
    <citation type="submission" date="2018-06" db="EMBL/GenBank/DDBJ databases">
        <authorList>
            <consortium name="Pathogen Informatics"/>
            <person name="Doyle S."/>
        </authorList>
    </citation>
    <scope>NUCLEOTIDE SEQUENCE [LARGE SCALE GENOMIC DNA]</scope>
    <source>
        <strain evidence="3 4">NCTC12195</strain>
    </source>
</reference>
<dbReference type="Proteomes" id="UP000255277">
    <property type="component" value="Unassembled WGS sequence"/>
</dbReference>
<evidence type="ECO:0000313" key="3">
    <source>
        <dbReference type="EMBL" id="SUM31862.1"/>
    </source>
</evidence>
<accession>A0A0D0SPN3</accession>
<evidence type="ECO:0000313" key="5">
    <source>
        <dbReference type="Proteomes" id="UP000283576"/>
    </source>
</evidence>
<dbReference type="AlphaFoldDB" id="A0A0D0SPN3"/>
<dbReference type="Pfam" id="PF04306">
    <property type="entry name" value="DUF456"/>
    <property type="match status" value="1"/>
</dbReference>
<feature type="transmembrane region" description="Helical" evidence="1">
    <location>
        <begin position="85"/>
        <end position="113"/>
    </location>
</feature>
<gene>
    <name evidence="2" type="ORF">BUZ01_07925</name>
    <name evidence="3" type="ORF">NCTC12195_01299</name>
</gene>
<keyword evidence="1" id="KW-1133">Transmembrane helix</keyword>
<dbReference type="GeneID" id="93845995"/>
<dbReference type="EMBL" id="QXRZ01000004">
    <property type="protein sequence ID" value="RIL42780.1"/>
    <property type="molecule type" value="Genomic_DNA"/>
</dbReference>
<dbReference type="EMBL" id="UHDK01000001">
    <property type="protein sequence ID" value="SUM31862.1"/>
    <property type="molecule type" value="Genomic_DNA"/>
</dbReference>
<evidence type="ECO:0000313" key="4">
    <source>
        <dbReference type="Proteomes" id="UP000255277"/>
    </source>
</evidence>
<dbReference type="InterPro" id="IPR007403">
    <property type="entry name" value="DUF456"/>
</dbReference>
<feature type="transmembrane region" description="Helical" evidence="1">
    <location>
        <begin position="133"/>
        <end position="156"/>
    </location>
</feature>
<proteinExistence type="predicted"/>
<dbReference type="OrthoDB" id="9808460at2"/>
<sequence>MSLILWILIILAFVVAFIGLIKPIIPSVLVLWIGFLIYQFGFHNHHLTWVFYVSMILFTVFILLADFLMNKYFVNKFGGSKLSEYAALVGVIIGCFVFPPFGIIIIPFVAVLIVELIQEPNLSQALKASFGSVIAFLASSVAQAIVMLIMVIWFFVDALLIN</sequence>